<reference evidence="1 2" key="1">
    <citation type="submission" date="2016-11" db="EMBL/GenBank/DDBJ databases">
        <authorList>
            <person name="Jaros S."/>
            <person name="Januszkiewicz K."/>
            <person name="Wedrychowicz H."/>
        </authorList>
    </citation>
    <scope>NUCLEOTIDE SEQUENCE [LARGE SCALE GENOMIC DNA]</scope>
    <source>
        <strain evidence="1 2">DSM 44523</strain>
    </source>
</reference>
<sequence length="172" mass="19505">MQDDLFGAADLDLPVERERVLMSLNPEYYELIWQRLKRHEFRRRYLADRPTTWFVYLTAPVSKLAAVIDLAPAVVDTPRRIADIAEQAHVGNGKSVYEYLKDLERGFAIPIRQVREYPGFTAEELTGILGSFHPPQGYTLVDRNPALVGVCTKLTSVDVVRELIIQHPASVA</sequence>
<gene>
    <name evidence="1" type="ORF">SAMN05444320_11412</name>
</gene>
<dbReference type="STRING" id="2017.SAMN05444320_11412"/>
<dbReference type="InterPro" id="IPR015947">
    <property type="entry name" value="PUA-like_sf"/>
</dbReference>
<name>A0A1M5MQF6_STRHI</name>
<evidence type="ECO:0000313" key="1">
    <source>
        <dbReference type="EMBL" id="SHG79640.1"/>
    </source>
</evidence>
<keyword evidence="2" id="KW-1185">Reference proteome</keyword>
<dbReference type="OrthoDB" id="3681613at2"/>
<accession>A0A1M5MQF6</accession>
<dbReference type="SUPFAM" id="SSF88697">
    <property type="entry name" value="PUA domain-like"/>
    <property type="match status" value="1"/>
</dbReference>
<dbReference type="AlphaFoldDB" id="A0A1M5MQF6"/>
<evidence type="ECO:0000313" key="2">
    <source>
        <dbReference type="Proteomes" id="UP000184501"/>
    </source>
</evidence>
<dbReference type="Proteomes" id="UP000184501">
    <property type="component" value="Unassembled WGS sequence"/>
</dbReference>
<dbReference type="EMBL" id="FQVN01000014">
    <property type="protein sequence ID" value="SHG79640.1"/>
    <property type="molecule type" value="Genomic_DNA"/>
</dbReference>
<dbReference type="RefSeq" id="WP_073489294.1">
    <property type="nucleotide sequence ID" value="NZ_FQVN01000014.1"/>
</dbReference>
<protein>
    <submittedName>
        <fullName evidence="1">Predicted transcriptional regulator, contains an HTH and PUA-like domains</fullName>
    </submittedName>
</protein>
<proteinExistence type="predicted"/>
<organism evidence="1 2">
    <name type="scientific">Streptoalloteichus hindustanus</name>
    <dbReference type="NCBI Taxonomy" id="2017"/>
    <lineage>
        <taxon>Bacteria</taxon>
        <taxon>Bacillati</taxon>
        <taxon>Actinomycetota</taxon>
        <taxon>Actinomycetes</taxon>
        <taxon>Pseudonocardiales</taxon>
        <taxon>Pseudonocardiaceae</taxon>
        <taxon>Streptoalloteichus</taxon>
    </lineage>
</organism>